<name>A0A6A4S540_SCOMX</name>
<dbReference type="AlphaFoldDB" id="A0A6A4S540"/>
<organism evidence="1 2">
    <name type="scientific">Scophthalmus maximus</name>
    <name type="common">Turbot</name>
    <name type="synonym">Psetta maxima</name>
    <dbReference type="NCBI Taxonomy" id="52904"/>
    <lineage>
        <taxon>Eukaryota</taxon>
        <taxon>Metazoa</taxon>
        <taxon>Chordata</taxon>
        <taxon>Craniata</taxon>
        <taxon>Vertebrata</taxon>
        <taxon>Euteleostomi</taxon>
        <taxon>Actinopterygii</taxon>
        <taxon>Neopterygii</taxon>
        <taxon>Teleostei</taxon>
        <taxon>Neoteleostei</taxon>
        <taxon>Acanthomorphata</taxon>
        <taxon>Carangaria</taxon>
        <taxon>Pleuronectiformes</taxon>
        <taxon>Pleuronectoidei</taxon>
        <taxon>Scophthalmidae</taxon>
        <taxon>Scophthalmus</taxon>
    </lineage>
</organism>
<comment type="caution">
    <text evidence="1">The sequence shown here is derived from an EMBL/GenBank/DDBJ whole genome shotgun (WGS) entry which is preliminary data.</text>
</comment>
<proteinExistence type="predicted"/>
<dbReference type="Proteomes" id="UP000438429">
    <property type="component" value="Unassembled WGS sequence"/>
</dbReference>
<accession>A0A6A4S540</accession>
<reference evidence="1 2" key="1">
    <citation type="submission" date="2019-06" db="EMBL/GenBank/DDBJ databases">
        <title>Draft genomes of female and male turbot (Scophthalmus maximus).</title>
        <authorList>
            <person name="Xu H."/>
            <person name="Xu X.-W."/>
            <person name="Shao C."/>
            <person name="Chen S."/>
        </authorList>
    </citation>
    <scope>NUCLEOTIDE SEQUENCE [LARGE SCALE GENOMIC DNA]</scope>
    <source>
        <strain evidence="1">Ysfricsl-2016a</strain>
        <tissue evidence="1">Blood</tissue>
    </source>
</reference>
<dbReference type="EMBL" id="VEVO01000018">
    <property type="protein sequence ID" value="KAF0027659.1"/>
    <property type="molecule type" value="Genomic_DNA"/>
</dbReference>
<evidence type="ECO:0000313" key="1">
    <source>
        <dbReference type="EMBL" id="KAF0027659.1"/>
    </source>
</evidence>
<sequence length="84" mass="9166">MSESPDARSLLSASSQLNLMEVDTVLSLMSPDQACAMTAGSVVSKIDDKEFDIPQVDTPPTLESILNEVENTLQYCITHCQQSF</sequence>
<gene>
    <name evidence="1" type="ORF">F2P81_020400</name>
</gene>
<evidence type="ECO:0000313" key="2">
    <source>
        <dbReference type="Proteomes" id="UP000438429"/>
    </source>
</evidence>
<protein>
    <submittedName>
        <fullName evidence="1">Uncharacterized protein</fullName>
    </submittedName>
</protein>